<evidence type="ECO:0000256" key="7">
    <source>
        <dbReference type="ARBA" id="ARBA00023033"/>
    </source>
</evidence>
<dbReference type="GO" id="GO:0004497">
    <property type="term" value="F:monooxygenase activity"/>
    <property type="evidence" value="ECO:0007669"/>
    <property type="project" value="UniProtKB-KW"/>
</dbReference>
<evidence type="ECO:0000313" key="10">
    <source>
        <dbReference type="Proteomes" id="UP000287651"/>
    </source>
</evidence>
<keyword evidence="7" id="KW-0503">Monooxygenase</keyword>
<protein>
    <recommendedName>
        <fullName evidence="11">Cytochrome P450</fullName>
    </recommendedName>
</protein>
<dbReference type="PANTHER" id="PTHR47955:SF19">
    <property type="entry name" value="CYTOCHROME P450 71A9-LIKE ISOFORM X1"/>
    <property type="match status" value="1"/>
</dbReference>
<dbReference type="AlphaFoldDB" id="A0A426ZTJ9"/>
<keyword evidence="3" id="KW-0349">Heme</keyword>
<evidence type="ECO:0000256" key="4">
    <source>
        <dbReference type="ARBA" id="ARBA00022723"/>
    </source>
</evidence>
<dbReference type="SUPFAM" id="SSF48264">
    <property type="entry name" value="Cytochrome P450"/>
    <property type="match status" value="1"/>
</dbReference>
<comment type="caution">
    <text evidence="9">The sequence shown here is derived from an EMBL/GenBank/DDBJ whole genome shotgun (WGS) entry which is preliminary data.</text>
</comment>
<evidence type="ECO:0000256" key="3">
    <source>
        <dbReference type="ARBA" id="ARBA00022617"/>
    </source>
</evidence>
<evidence type="ECO:0000256" key="8">
    <source>
        <dbReference type="SAM" id="SignalP"/>
    </source>
</evidence>
<dbReference type="InterPro" id="IPR001128">
    <property type="entry name" value="Cyt_P450"/>
</dbReference>
<dbReference type="Pfam" id="PF00067">
    <property type="entry name" value="p450"/>
    <property type="match status" value="1"/>
</dbReference>
<keyword evidence="4" id="KW-0479">Metal-binding</keyword>
<dbReference type="PRINTS" id="PR00463">
    <property type="entry name" value="EP450I"/>
</dbReference>
<gene>
    <name evidence="9" type="ORF">B296_00008670</name>
</gene>
<comment type="similarity">
    <text evidence="2">Belongs to the cytochrome P450 family.</text>
</comment>
<proteinExistence type="inferred from homology"/>
<reference evidence="9 10" key="1">
    <citation type="journal article" date="2014" name="Agronomy (Basel)">
        <title>A Draft Genome Sequence for Ensete ventricosum, the Drought-Tolerant Tree Against Hunger.</title>
        <authorList>
            <person name="Harrison J."/>
            <person name="Moore K.A."/>
            <person name="Paszkiewicz K."/>
            <person name="Jones T."/>
            <person name="Grant M."/>
            <person name="Ambacheew D."/>
            <person name="Muzemil S."/>
            <person name="Studholme D.J."/>
        </authorList>
    </citation>
    <scope>NUCLEOTIDE SEQUENCE [LARGE SCALE GENOMIC DNA]</scope>
</reference>
<feature type="chain" id="PRO_5019152346" description="Cytochrome P450" evidence="8">
    <location>
        <begin position="21"/>
        <end position="291"/>
    </location>
</feature>
<evidence type="ECO:0000313" key="9">
    <source>
        <dbReference type="EMBL" id="RRT67372.1"/>
    </source>
</evidence>
<dbReference type="EMBL" id="AMZH03005068">
    <property type="protein sequence ID" value="RRT67372.1"/>
    <property type="molecule type" value="Genomic_DNA"/>
</dbReference>
<evidence type="ECO:0000256" key="2">
    <source>
        <dbReference type="ARBA" id="ARBA00010617"/>
    </source>
</evidence>
<dbReference type="InterPro" id="IPR036396">
    <property type="entry name" value="Cyt_P450_sf"/>
</dbReference>
<comment type="cofactor">
    <cofactor evidence="1">
        <name>heme</name>
        <dbReference type="ChEBI" id="CHEBI:30413"/>
    </cofactor>
</comment>
<evidence type="ECO:0000256" key="1">
    <source>
        <dbReference type="ARBA" id="ARBA00001971"/>
    </source>
</evidence>
<dbReference type="GO" id="GO:0020037">
    <property type="term" value="F:heme binding"/>
    <property type="evidence" value="ECO:0007669"/>
    <property type="project" value="InterPro"/>
</dbReference>
<dbReference type="Proteomes" id="UP000287651">
    <property type="component" value="Unassembled WGS sequence"/>
</dbReference>
<name>A0A426ZTJ9_ENSVE</name>
<dbReference type="InterPro" id="IPR002401">
    <property type="entry name" value="Cyt_P450_E_grp-I"/>
</dbReference>
<feature type="signal peptide" evidence="8">
    <location>
        <begin position="1"/>
        <end position="20"/>
    </location>
</feature>
<dbReference type="GO" id="GO:0016705">
    <property type="term" value="F:oxidoreductase activity, acting on paired donors, with incorporation or reduction of molecular oxygen"/>
    <property type="evidence" value="ECO:0007669"/>
    <property type="project" value="InterPro"/>
</dbReference>
<organism evidence="9 10">
    <name type="scientific">Ensete ventricosum</name>
    <name type="common">Abyssinian banana</name>
    <name type="synonym">Musa ensete</name>
    <dbReference type="NCBI Taxonomy" id="4639"/>
    <lineage>
        <taxon>Eukaryota</taxon>
        <taxon>Viridiplantae</taxon>
        <taxon>Streptophyta</taxon>
        <taxon>Embryophyta</taxon>
        <taxon>Tracheophyta</taxon>
        <taxon>Spermatophyta</taxon>
        <taxon>Magnoliopsida</taxon>
        <taxon>Liliopsida</taxon>
        <taxon>Zingiberales</taxon>
        <taxon>Musaceae</taxon>
        <taxon>Ensete</taxon>
    </lineage>
</organism>
<dbReference type="Gene3D" id="1.10.630.10">
    <property type="entry name" value="Cytochrome P450"/>
    <property type="match status" value="1"/>
</dbReference>
<dbReference type="GO" id="GO:0005506">
    <property type="term" value="F:iron ion binding"/>
    <property type="evidence" value="ECO:0007669"/>
    <property type="project" value="InterPro"/>
</dbReference>
<keyword evidence="5" id="KW-0560">Oxidoreductase</keyword>
<accession>A0A426ZTJ9</accession>
<keyword evidence="6" id="KW-0408">Iron</keyword>
<keyword evidence="8" id="KW-0732">Signal</keyword>
<dbReference type="PANTHER" id="PTHR47955">
    <property type="entry name" value="CYTOCHROME P450 FAMILY 71 PROTEIN"/>
    <property type="match status" value="1"/>
</dbReference>
<sequence length="291" mass="32161">MASLLLSASLSLLLLLPLLTLLLFSGRRRKGNEARKLPPGPNTLPIIGNLHQLGRSLLHNSLWELSKQHGPVMRLKLGQVPVVVVSSAGSAEQVLRTHDLECCSRPHTISAAKLSFGGSDVAFASYGSQWRHLRKVCVAELFTTKKITSFRPVREEEVQRTMESIRSGAPNSVVVNLSEELLSLAANITCRTAFGGRCHDGFQRIAKECQAIFASFFVADYFAMLGRLVDDHLDPRRRRSDDDGEDTLDALLRLQNDDNNITDAHIKGVLMVPFACTFSITHTHTQSHILS</sequence>
<evidence type="ECO:0000256" key="6">
    <source>
        <dbReference type="ARBA" id="ARBA00023004"/>
    </source>
</evidence>
<evidence type="ECO:0000256" key="5">
    <source>
        <dbReference type="ARBA" id="ARBA00023002"/>
    </source>
</evidence>
<evidence type="ECO:0008006" key="11">
    <source>
        <dbReference type="Google" id="ProtNLM"/>
    </source>
</evidence>